<dbReference type="InterPro" id="IPR001841">
    <property type="entry name" value="Znf_RING"/>
</dbReference>
<dbReference type="Gene3D" id="3.30.40.10">
    <property type="entry name" value="Zinc/RING finger domain, C3HC4 (zinc finger)"/>
    <property type="match status" value="1"/>
</dbReference>
<dbReference type="InterPro" id="IPR013083">
    <property type="entry name" value="Znf_RING/FYVE/PHD"/>
</dbReference>
<reference evidence="6" key="1">
    <citation type="submission" date="2009-08" db="EMBL/GenBank/DDBJ databases">
        <authorList>
            <person name="Cheung F."/>
            <person name="Xiao Y."/>
            <person name="Chan A."/>
            <person name="Moskal W."/>
            <person name="Town C.D."/>
        </authorList>
    </citation>
    <scope>NUCLEOTIDE SEQUENCE</scope>
</reference>
<accession>C6TGV0</accession>
<evidence type="ECO:0000259" key="5">
    <source>
        <dbReference type="PROSITE" id="PS50089"/>
    </source>
</evidence>
<dbReference type="PROSITE" id="PS00518">
    <property type="entry name" value="ZF_RING_1"/>
    <property type="match status" value="1"/>
</dbReference>
<dbReference type="SUPFAM" id="SSF57850">
    <property type="entry name" value="RING/U-box"/>
    <property type="match status" value="1"/>
</dbReference>
<evidence type="ECO:0000256" key="3">
    <source>
        <dbReference type="ARBA" id="ARBA00022833"/>
    </source>
</evidence>
<keyword evidence="3" id="KW-0862">Zinc</keyword>
<dbReference type="InterPro" id="IPR017907">
    <property type="entry name" value="Znf_RING_CS"/>
</dbReference>
<sequence length="128" mass="14507">MSSSALGSPKKRLRAQTEEEDEEEVVCCGICYAESGVSIAGEIDCCSHHFCFVCIMEWAKHESRCPICRQRFSNVRRLPMHGVFSSSRDVKVPHRDQVLLSLHNSSSEIEIKILRPVHNVILELSDYS</sequence>
<keyword evidence="2 4" id="KW-0863">Zinc-finger</keyword>
<organism evidence="6">
    <name type="scientific">Glycine max</name>
    <name type="common">Soybean</name>
    <name type="synonym">Glycine hispida</name>
    <dbReference type="NCBI Taxonomy" id="3847"/>
    <lineage>
        <taxon>Eukaryota</taxon>
        <taxon>Viridiplantae</taxon>
        <taxon>Streptophyta</taxon>
        <taxon>Embryophyta</taxon>
        <taxon>Tracheophyta</taxon>
        <taxon>Spermatophyta</taxon>
        <taxon>Magnoliopsida</taxon>
        <taxon>eudicotyledons</taxon>
        <taxon>Gunneridae</taxon>
        <taxon>Pentapetalae</taxon>
        <taxon>rosids</taxon>
        <taxon>fabids</taxon>
        <taxon>Fabales</taxon>
        <taxon>Fabaceae</taxon>
        <taxon>Papilionoideae</taxon>
        <taxon>50 kb inversion clade</taxon>
        <taxon>NPAAA clade</taxon>
        <taxon>indigoferoid/millettioid clade</taxon>
        <taxon>Phaseoleae</taxon>
        <taxon>Glycine</taxon>
        <taxon>Glycine subgen. Soja</taxon>
    </lineage>
</organism>
<dbReference type="EMBL" id="BT096857">
    <property type="protein sequence ID" value="ACU21052.1"/>
    <property type="molecule type" value="mRNA"/>
</dbReference>
<feature type="domain" description="RING-type" evidence="5">
    <location>
        <begin position="28"/>
        <end position="69"/>
    </location>
</feature>
<dbReference type="PANTHER" id="PTHR47177">
    <property type="entry name" value="F18C1.6 PROTEIN"/>
    <property type="match status" value="1"/>
</dbReference>
<dbReference type="Pfam" id="PF13639">
    <property type="entry name" value="zf-RING_2"/>
    <property type="match status" value="1"/>
</dbReference>
<protein>
    <recommendedName>
        <fullName evidence="5">RING-type domain-containing protein</fullName>
    </recommendedName>
</protein>
<dbReference type="SMART" id="SM00184">
    <property type="entry name" value="RING"/>
    <property type="match status" value="1"/>
</dbReference>
<dbReference type="PANTHER" id="PTHR47177:SF4">
    <property type="entry name" value="OS06G0283200 PROTEIN"/>
    <property type="match status" value="1"/>
</dbReference>
<keyword evidence="1" id="KW-0479">Metal-binding</keyword>
<dbReference type="GO" id="GO:0008270">
    <property type="term" value="F:zinc ion binding"/>
    <property type="evidence" value="ECO:0007669"/>
    <property type="project" value="UniProtKB-KW"/>
</dbReference>
<dbReference type="PROSITE" id="PS50089">
    <property type="entry name" value="ZF_RING_2"/>
    <property type="match status" value="1"/>
</dbReference>
<dbReference type="FunFam" id="3.30.40.10:FF:001010">
    <property type="entry name" value="PHD finger family"/>
    <property type="match status" value="1"/>
</dbReference>
<evidence type="ECO:0000256" key="4">
    <source>
        <dbReference type="PROSITE-ProRule" id="PRU00175"/>
    </source>
</evidence>
<dbReference type="ExpressionAtlas" id="C6TGV0">
    <property type="expression patterns" value="baseline and differential"/>
</dbReference>
<proteinExistence type="evidence at transcript level"/>
<evidence type="ECO:0000256" key="2">
    <source>
        <dbReference type="ARBA" id="ARBA00022771"/>
    </source>
</evidence>
<name>C6TGV0_SOYBN</name>
<dbReference type="AlphaFoldDB" id="C6TGV0"/>
<evidence type="ECO:0000256" key="1">
    <source>
        <dbReference type="ARBA" id="ARBA00022723"/>
    </source>
</evidence>
<evidence type="ECO:0000313" key="6">
    <source>
        <dbReference type="EMBL" id="ACU21052.1"/>
    </source>
</evidence>